<keyword evidence="1" id="KW-0812">Transmembrane</keyword>
<keyword evidence="1" id="KW-0472">Membrane</keyword>
<keyword evidence="3" id="KW-1185">Reference proteome</keyword>
<evidence type="ECO:0000313" key="2">
    <source>
        <dbReference type="EMBL" id="KAJ8971342.1"/>
    </source>
</evidence>
<gene>
    <name evidence="2" type="ORF">NQ314_000755</name>
</gene>
<organism evidence="2 3">
    <name type="scientific">Rhamnusium bicolor</name>
    <dbReference type="NCBI Taxonomy" id="1586634"/>
    <lineage>
        <taxon>Eukaryota</taxon>
        <taxon>Metazoa</taxon>
        <taxon>Ecdysozoa</taxon>
        <taxon>Arthropoda</taxon>
        <taxon>Hexapoda</taxon>
        <taxon>Insecta</taxon>
        <taxon>Pterygota</taxon>
        <taxon>Neoptera</taxon>
        <taxon>Endopterygota</taxon>
        <taxon>Coleoptera</taxon>
        <taxon>Polyphaga</taxon>
        <taxon>Cucujiformia</taxon>
        <taxon>Chrysomeloidea</taxon>
        <taxon>Cerambycidae</taxon>
        <taxon>Lepturinae</taxon>
        <taxon>Rhagiini</taxon>
        <taxon>Rhamnusium</taxon>
    </lineage>
</organism>
<dbReference type="EMBL" id="JANEYF010000229">
    <property type="protein sequence ID" value="KAJ8971342.1"/>
    <property type="molecule type" value="Genomic_DNA"/>
</dbReference>
<feature type="transmembrane region" description="Helical" evidence="1">
    <location>
        <begin position="20"/>
        <end position="42"/>
    </location>
</feature>
<accession>A0AAV8ZWD9</accession>
<feature type="non-terminal residue" evidence="2">
    <location>
        <position position="1"/>
    </location>
</feature>
<evidence type="ECO:0000313" key="3">
    <source>
        <dbReference type="Proteomes" id="UP001162156"/>
    </source>
</evidence>
<dbReference type="Proteomes" id="UP001162156">
    <property type="component" value="Unassembled WGS sequence"/>
</dbReference>
<comment type="caution">
    <text evidence="2">The sequence shown here is derived from an EMBL/GenBank/DDBJ whole genome shotgun (WGS) entry which is preliminary data.</text>
</comment>
<reference evidence="2" key="1">
    <citation type="journal article" date="2023" name="Insect Mol. Biol.">
        <title>Genome sequencing provides insights into the evolution of gene families encoding plant cell wall-degrading enzymes in longhorned beetles.</title>
        <authorList>
            <person name="Shin N.R."/>
            <person name="Okamura Y."/>
            <person name="Kirsch R."/>
            <person name="Pauchet Y."/>
        </authorList>
    </citation>
    <scope>NUCLEOTIDE SEQUENCE</scope>
    <source>
        <strain evidence="2">RBIC_L_NR</strain>
    </source>
</reference>
<proteinExistence type="predicted"/>
<dbReference type="InterPro" id="IPR049352">
    <property type="entry name" value="Rost"/>
</dbReference>
<dbReference type="AlphaFoldDB" id="A0AAV8ZWD9"/>
<protein>
    <submittedName>
        <fullName evidence="2">Uncharacterized protein</fullName>
    </submittedName>
</protein>
<keyword evidence="1" id="KW-1133">Transmembrane helix</keyword>
<dbReference type="Pfam" id="PF21534">
    <property type="entry name" value="Rost"/>
    <property type="match status" value="1"/>
</dbReference>
<sequence length="80" mass="9110">YKGGPGYIYHILDWNKPSTTTLVLIGITIFILCLHLLTFAIYKLKLKLHDTIYPANVWSTENQTQSTEQLHDVVYGNGKS</sequence>
<evidence type="ECO:0000256" key="1">
    <source>
        <dbReference type="SAM" id="Phobius"/>
    </source>
</evidence>
<name>A0AAV8ZWD9_9CUCU</name>